<dbReference type="EMBL" id="LZYE01000020">
    <property type="protein sequence ID" value="OFC38867.1"/>
    <property type="molecule type" value="Genomic_DNA"/>
</dbReference>
<name>A0A1E7YQW0_9PROT</name>
<feature type="coiled-coil region" evidence="1">
    <location>
        <begin position="997"/>
        <end position="1024"/>
    </location>
</feature>
<sequence>MNGTLENSIRNALNAAGYKYHCGNWIRLKGKGLDAISINSSSGGWINHRSGERGNYRVLAEKLGLGHIHAEYRDWQQEQGQINRPQQKPYDSQQRAKTLWARAVPAVKPKKPSHYTQEAWDVAQAPYAECREAVYDYLQSRGLAPLHWMQIIKIVPRLEPRYKHGEPANLDAEMAEQGADFYFLIPMRQLGASEAPAHICGVQRTYLSFPADKYDKARKIGRAMLGKKGVTTLTPPPGFLPVMLPAKGPVLGSGEGFETVASFVEKMRHPAVVCWDWSGLKKWAEMLQPTAESPTVAVLVDFDKSETGQRVSAAAVRKIRAQGGKSFYLLPPESIQPDDKGNRDWNDALRQGLDFAAEIVHAWHRSEQDMAKAPVAPDAPTLIKRGPRPAEVAQAIAKSVGRQDAYMQMETAVKEYLRKYRQFLEELAYWKSLTAEQKKVLKKPKLPPLLIKVTTGVGKSHLIRELIQSTDLPILILVLNHALAEEYAKAGALWYHGRAEPNFQPSNGAFYTEDEAARLRESTCFKFPVIKLVAEKNHVPSLTACRECEHGRKFMLEHYHPASQPYQDAQAWFKAHPQIHADAVTPCLWLSHQAKIRCARVVVTPYQSYSETLATWQNGDDAVPRLVIVDEIPELSREIRAHSGDMGLYVEKCAQSVEYVRKNPKDGEDSEKIAADLETAKGIFEDLGELLGRAITETTHVSDELAQRVQRLHVDWLPGATARWEKADVRYGHEPFAPLRMARALIQSIATRTAIIEKGRILVHEVTTLGDRIIKGAPTVLLDATPSPAVEYVVSNDGGQVVNAIAKQYVRITHFYQYLHGRTWKNREHQEQEMMRLMALREQMEQETGKTPATLTYMPHCELAGKIDDPLWGYWGRDDVGQDKWKGQNLFIFGGQIFSPETQASNYNSELLLRRLAGDRESPDWSKEIERNVEVVVGDRVVQAKAPLPADSILREWTLRDYGRRMAQAIGRARAVWATPDHPIHVWIVGGLPLSGLAEHGLEVSEYREERKNLNAVASQAAKEKVAVAVASLQAADKEPSYRSVNKWLTDRGLPEVRYSVWKEVMKASTTLNNTTHKGVDELLRALDSIARSADFCGCDIADVAKDRLAAPDLPKIHRIAALLILESAGQRPPDS</sequence>
<keyword evidence="1" id="KW-0175">Coiled coil</keyword>
<dbReference type="Pfam" id="PF13362">
    <property type="entry name" value="Toprim_3"/>
    <property type="match status" value="1"/>
</dbReference>
<reference evidence="3 4" key="1">
    <citation type="submission" date="2016-06" db="EMBL/GenBank/DDBJ databases">
        <title>Gene turnover analysis identifies the evolutionary adaptation of the extremophile Acidithiobacillus caldus.</title>
        <authorList>
            <person name="Zhang X."/>
        </authorList>
    </citation>
    <scope>NUCLEOTIDE SEQUENCE [LARGE SCALE GENOMIC DNA]</scope>
    <source>
        <strain evidence="3 4">DX</strain>
    </source>
</reference>
<comment type="caution">
    <text evidence="3">The sequence shown here is derived from an EMBL/GenBank/DDBJ whole genome shotgun (WGS) entry which is preliminary data.</text>
</comment>
<dbReference type="InterPro" id="IPR006171">
    <property type="entry name" value="TOPRIM_dom"/>
</dbReference>
<organism evidence="3 4">
    <name type="scientific">Acidithiobacillus caldus</name>
    <dbReference type="NCBI Taxonomy" id="33059"/>
    <lineage>
        <taxon>Bacteria</taxon>
        <taxon>Pseudomonadati</taxon>
        <taxon>Pseudomonadota</taxon>
        <taxon>Acidithiobacillia</taxon>
        <taxon>Acidithiobacillales</taxon>
        <taxon>Acidithiobacillaceae</taxon>
        <taxon>Acidithiobacillus</taxon>
    </lineage>
</organism>
<accession>A0A1E7YQW0</accession>
<evidence type="ECO:0000313" key="3">
    <source>
        <dbReference type="EMBL" id="OFC38867.1"/>
    </source>
</evidence>
<dbReference type="RefSeq" id="WP_070113889.1">
    <property type="nucleotide sequence ID" value="NZ_LZYE01000020.1"/>
</dbReference>
<dbReference type="AlphaFoldDB" id="A0A1E7YQW0"/>
<protein>
    <recommendedName>
        <fullName evidence="2">Toprim domain-containing protein</fullName>
    </recommendedName>
</protein>
<proteinExistence type="predicted"/>
<evidence type="ECO:0000259" key="2">
    <source>
        <dbReference type="Pfam" id="PF13362"/>
    </source>
</evidence>
<evidence type="ECO:0000313" key="4">
    <source>
        <dbReference type="Proteomes" id="UP000175616"/>
    </source>
</evidence>
<gene>
    <name evidence="3" type="ORF">BAE27_01115</name>
</gene>
<dbReference type="Proteomes" id="UP000175616">
    <property type="component" value="Unassembled WGS sequence"/>
</dbReference>
<feature type="domain" description="Toprim" evidence="2">
    <location>
        <begin position="254"/>
        <end position="352"/>
    </location>
</feature>
<evidence type="ECO:0000256" key="1">
    <source>
        <dbReference type="SAM" id="Coils"/>
    </source>
</evidence>